<dbReference type="NCBIfam" id="TIGR00445">
    <property type="entry name" value="mraY"/>
    <property type="match status" value="1"/>
</dbReference>
<keyword evidence="10 12" id="KW-0131">Cell cycle</keyword>
<evidence type="ECO:0000256" key="2">
    <source>
        <dbReference type="ARBA" id="ARBA00005583"/>
    </source>
</evidence>
<evidence type="ECO:0000256" key="9">
    <source>
        <dbReference type="ARBA" id="ARBA00023136"/>
    </source>
</evidence>
<feature type="transmembrane region" description="Helical" evidence="12">
    <location>
        <begin position="244"/>
        <end position="264"/>
    </location>
</feature>
<evidence type="ECO:0000256" key="8">
    <source>
        <dbReference type="ARBA" id="ARBA00022989"/>
    </source>
</evidence>
<dbReference type="CDD" id="cd06852">
    <property type="entry name" value="GT_MraY"/>
    <property type="match status" value="1"/>
</dbReference>
<keyword evidence="11 12" id="KW-0961">Cell wall biogenesis/degradation</keyword>
<comment type="catalytic activity">
    <reaction evidence="12">
        <text>UDP-N-acetyl-alpha-D-muramoyl-L-alanyl-gamma-D-glutamyl-meso-2,6-diaminopimeloyl-D-alanyl-D-alanine + di-trans,octa-cis-undecaprenyl phosphate = di-trans,octa-cis-undecaprenyl diphospho-N-acetyl-alpha-D-muramoyl-L-alanyl-D-glutamyl-meso-2,6-diaminopimeloyl-D-alanyl-D-alanine + UMP</text>
        <dbReference type="Rhea" id="RHEA:28386"/>
        <dbReference type="ChEBI" id="CHEBI:57865"/>
        <dbReference type="ChEBI" id="CHEBI:60392"/>
        <dbReference type="ChEBI" id="CHEBI:61386"/>
        <dbReference type="ChEBI" id="CHEBI:61387"/>
        <dbReference type="EC" id="2.7.8.13"/>
    </reaction>
</comment>
<feature type="transmembrane region" description="Helical" evidence="12">
    <location>
        <begin position="308"/>
        <end position="328"/>
    </location>
</feature>
<name>A0A495P4X2_9FLAO</name>
<comment type="subcellular location">
    <subcellularLocation>
        <location evidence="12">Cell membrane</location>
        <topology evidence="12">Multi-pass membrane protein</topology>
    </subcellularLocation>
    <subcellularLocation>
        <location evidence="1">Membrane</location>
        <topology evidence="1">Multi-pass membrane protein</topology>
    </subcellularLocation>
</comment>
<keyword evidence="5 12" id="KW-0812">Transmembrane</keyword>
<feature type="transmembrane region" description="Helical" evidence="12">
    <location>
        <begin position="334"/>
        <end position="358"/>
    </location>
</feature>
<feature type="transmembrane region" description="Helical" evidence="12">
    <location>
        <begin position="99"/>
        <end position="120"/>
    </location>
</feature>
<keyword evidence="9 12" id="KW-0472">Membrane</keyword>
<keyword evidence="12 14" id="KW-0460">Magnesium</keyword>
<dbReference type="GO" id="GO:0009252">
    <property type="term" value="P:peptidoglycan biosynthetic process"/>
    <property type="evidence" value="ECO:0007669"/>
    <property type="project" value="UniProtKB-UniRule"/>
</dbReference>
<feature type="transmembrane region" description="Helical" evidence="12">
    <location>
        <begin position="75"/>
        <end position="93"/>
    </location>
</feature>
<dbReference type="GO" id="GO:0008963">
    <property type="term" value="F:phospho-N-acetylmuramoyl-pentapeptide-transferase activity"/>
    <property type="evidence" value="ECO:0007669"/>
    <property type="project" value="UniProtKB-UniRule"/>
</dbReference>
<dbReference type="EMBL" id="RBLG01000004">
    <property type="protein sequence ID" value="RKS45035.1"/>
    <property type="molecule type" value="Genomic_DNA"/>
</dbReference>
<dbReference type="Pfam" id="PF00953">
    <property type="entry name" value="Glycos_transf_4"/>
    <property type="match status" value="1"/>
</dbReference>
<dbReference type="GO" id="GO:0051301">
    <property type="term" value="P:cell division"/>
    <property type="evidence" value="ECO:0007669"/>
    <property type="project" value="UniProtKB-KW"/>
</dbReference>
<proteinExistence type="inferred from homology"/>
<evidence type="ECO:0000256" key="1">
    <source>
        <dbReference type="ARBA" id="ARBA00004141"/>
    </source>
</evidence>
<feature type="binding site" evidence="14">
    <location>
        <position position="312"/>
    </location>
    <ligand>
        <name>Mg(2+)</name>
        <dbReference type="ChEBI" id="CHEBI:18420"/>
    </ligand>
</feature>
<feature type="transmembrane region" description="Helical" evidence="12">
    <location>
        <begin position="389"/>
        <end position="408"/>
    </location>
</feature>
<keyword evidence="6 12" id="KW-0133">Cell shape</keyword>
<evidence type="ECO:0000256" key="3">
    <source>
        <dbReference type="ARBA" id="ARBA00022618"/>
    </source>
</evidence>
<keyword evidence="8 12" id="KW-1133">Transmembrane helix</keyword>
<comment type="function">
    <text evidence="12">Catalyzes the initial step of the lipid cycle reactions in the biosynthesis of the cell wall peptidoglycan: transfers peptidoglycan precursor phospho-MurNAc-pentapeptide from UDP-MurNAc-pentapeptide onto the lipid carrier undecaprenyl phosphate, yielding undecaprenyl-pyrophosphoryl-MurNAc-pentapeptide, known as lipid I.</text>
</comment>
<keyword evidence="16" id="KW-1185">Reference proteome</keyword>
<protein>
    <recommendedName>
        <fullName evidence="12 13">Phospho-N-acetylmuramoyl-pentapeptide-transferase</fullName>
        <ecNumber evidence="12 13">2.7.8.13</ecNumber>
    </recommendedName>
    <alternativeName>
        <fullName evidence="12">UDP-MurNAc-pentapeptide phosphotransferase</fullName>
    </alternativeName>
</protein>
<gene>
    <name evidence="12" type="primary">mraY</name>
    <name evidence="15" type="ORF">BC962_2709</name>
</gene>
<evidence type="ECO:0000256" key="13">
    <source>
        <dbReference type="NCBIfam" id="TIGR00445"/>
    </source>
</evidence>
<dbReference type="GO" id="GO:0051992">
    <property type="term" value="F:UDP-N-acetylmuramoyl-L-alanyl-D-glutamyl-meso-2,6-diaminopimelyl-D-alanyl-D-alanine:undecaprenyl-phosphate transferase activity"/>
    <property type="evidence" value="ECO:0007669"/>
    <property type="project" value="RHEA"/>
</dbReference>
<dbReference type="HAMAP" id="MF_00038">
    <property type="entry name" value="MraY"/>
    <property type="match status" value="1"/>
</dbReference>
<dbReference type="GO" id="GO:0071555">
    <property type="term" value="P:cell wall organization"/>
    <property type="evidence" value="ECO:0007669"/>
    <property type="project" value="UniProtKB-KW"/>
</dbReference>
<evidence type="ECO:0000313" key="15">
    <source>
        <dbReference type="EMBL" id="RKS45035.1"/>
    </source>
</evidence>
<keyword evidence="12 14" id="KW-0479">Metal-binding</keyword>
<dbReference type="RefSeq" id="WP_121346509.1">
    <property type="nucleotide sequence ID" value="NZ_RBLG01000004.1"/>
</dbReference>
<evidence type="ECO:0000256" key="7">
    <source>
        <dbReference type="ARBA" id="ARBA00022984"/>
    </source>
</evidence>
<evidence type="ECO:0000313" key="16">
    <source>
        <dbReference type="Proteomes" id="UP000276282"/>
    </source>
</evidence>
<evidence type="ECO:0000256" key="12">
    <source>
        <dbReference type="HAMAP-Rule" id="MF_00038"/>
    </source>
</evidence>
<comment type="caution">
    <text evidence="15">The sequence shown here is derived from an EMBL/GenBank/DDBJ whole genome shotgun (WGS) entry which is preliminary data.</text>
</comment>
<dbReference type="GO" id="GO:0005886">
    <property type="term" value="C:plasma membrane"/>
    <property type="evidence" value="ECO:0007669"/>
    <property type="project" value="UniProtKB-SubCell"/>
</dbReference>
<evidence type="ECO:0000256" key="4">
    <source>
        <dbReference type="ARBA" id="ARBA00022679"/>
    </source>
</evidence>
<feature type="transmembrane region" description="Helical" evidence="12">
    <location>
        <begin position="20"/>
        <end position="43"/>
    </location>
</feature>
<dbReference type="UniPathway" id="UPA00219"/>
<evidence type="ECO:0000256" key="5">
    <source>
        <dbReference type="ARBA" id="ARBA00022692"/>
    </source>
</evidence>
<feature type="transmembrane region" description="Helical" evidence="12">
    <location>
        <begin position="132"/>
        <end position="152"/>
    </location>
</feature>
<keyword evidence="12" id="KW-1003">Cell membrane</keyword>
<dbReference type="GO" id="GO:0008360">
    <property type="term" value="P:regulation of cell shape"/>
    <property type="evidence" value="ECO:0007669"/>
    <property type="project" value="UniProtKB-KW"/>
</dbReference>
<organism evidence="15 16">
    <name type="scientific">Gillisia mitskevichiae</name>
    <dbReference type="NCBI Taxonomy" id="270921"/>
    <lineage>
        <taxon>Bacteria</taxon>
        <taxon>Pseudomonadati</taxon>
        <taxon>Bacteroidota</taxon>
        <taxon>Flavobacteriia</taxon>
        <taxon>Flavobacteriales</taxon>
        <taxon>Flavobacteriaceae</taxon>
        <taxon>Gillisia</taxon>
    </lineage>
</organism>
<evidence type="ECO:0000256" key="11">
    <source>
        <dbReference type="ARBA" id="ARBA00023316"/>
    </source>
</evidence>
<dbReference type="PROSITE" id="PS01347">
    <property type="entry name" value="MRAY_1"/>
    <property type="match status" value="1"/>
</dbReference>
<comment type="cofactor">
    <cofactor evidence="12 14">
        <name>Mg(2+)</name>
        <dbReference type="ChEBI" id="CHEBI:18420"/>
    </cofactor>
</comment>
<dbReference type="EC" id="2.7.8.13" evidence="12 13"/>
<comment type="similarity">
    <text evidence="2 12">Belongs to the glycosyltransferase 4 family. MraY subfamily.</text>
</comment>
<evidence type="ECO:0000256" key="6">
    <source>
        <dbReference type="ARBA" id="ARBA00022960"/>
    </source>
</evidence>
<dbReference type="AlphaFoldDB" id="A0A495P4X2"/>
<keyword evidence="7 12" id="KW-0573">Peptidoglycan synthesis</keyword>
<keyword evidence="3 12" id="KW-0132">Cell division</keyword>
<dbReference type="PROSITE" id="PS01348">
    <property type="entry name" value="MRAY_2"/>
    <property type="match status" value="1"/>
</dbReference>
<accession>A0A495P4X2</accession>
<dbReference type="Pfam" id="PF10555">
    <property type="entry name" value="MraY_sig1"/>
    <property type="match status" value="1"/>
</dbReference>
<dbReference type="InterPro" id="IPR018480">
    <property type="entry name" value="PNAcMuramoyl-5peptid_Trfase_CS"/>
</dbReference>
<dbReference type="GO" id="GO:0046872">
    <property type="term" value="F:metal ion binding"/>
    <property type="evidence" value="ECO:0007669"/>
    <property type="project" value="UniProtKB-KW"/>
</dbReference>
<dbReference type="PANTHER" id="PTHR22926">
    <property type="entry name" value="PHOSPHO-N-ACETYLMURAMOYL-PENTAPEPTIDE-TRANSFERASE"/>
    <property type="match status" value="1"/>
</dbReference>
<dbReference type="PANTHER" id="PTHR22926:SF5">
    <property type="entry name" value="PHOSPHO-N-ACETYLMURAMOYL-PENTAPEPTIDE-TRANSFERASE HOMOLOG"/>
    <property type="match status" value="1"/>
</dbReference>
<sequence>MLYYLFDFLDKHYQIPGAGLFEFISFRSAMAIILSLAISTIYGKKIINYLLKKQVGESVRDLGLQGQSEKAGTPTMGGLIIIISTLIPVLLFAKLDNIYVILLIVTTLWMGTIGFIDDYIKTFKKDKEGLKGVFKVMGQVGLGLIVGGTMYLHPAITIKEDVNVPAFNVEQVASNDQEISSGVEEKSTTTTIPFVKNNEFDYASLISWINPSLVNYAWLIFIPIVIFIVTAVSNGANLTDGIDGLAAGSSAIIVLTLGIFAWVSGNIIFSDYLNIMYIPRSGEMTIFITAFAGSLVGFLWYNTYPAQVFMGDTGSLTIGGIIAVIAIATRKELLIPILCGIFLLENLSVVLQVGWFKITKRKYGEGRRIFLMSPLHHHYQKKGLHESKIVVRFWIVGIFLAIVTIITLKVR</sequence>
<comment type="pathway">
    <text evidence="12">Cell wall biogenesis; peptidoglycan biosynthesis.</text>
</comment>
<dbReference type="InterPro" id="IPR003524">
    <property type="entry name" value="PNAcMuramoyl-5peptid_Trfase"/>
</dbReference>
<feature type="transmembrane region" description="Helical" evidence="12">
    <location>
        <begin position="213"/>
        <end position="232"/>
    </location>
</feature>
<feature type="transmembrane region" description="Helical" evidence="12">
    <location>
        <begin position="284"/>
        <end position="301"/>
    </location>
</feature>
<evidence type="ECO:0000256" key="10">
    <source>
        <dbReference type="ARBA" id="ARBA00023306"/>
    </source>
</evidence>
<dbReference type="InterPro" id="IPR000715">
    <property type="entry name" value="Glycosyl_transferase_4"/>
</dbReference>
<keyword evidence="4 12" id="KW-0808">Transferase</keyword>
<dbReference type="OrthoDB" id="9805475at2"/>
<reference evidence="15 16" key="1">
    <citation type="submission" date="2018-10" db="EMBL/GenBank/DDBJ databases">
        <title>Genomic Encyclopedia of Archaeal and Bacterial Type Strains, Phase II (KMG-II): from individual species to whole genera.</title>
        <authorList>
            <person name="Goeker M."/>
        </authorList>
    </citation>
    <scope>NUCLEOTIDE SEQUENCE [LARGE SCALE GENOMIC DNA]</scope>
    <source>
        <strain evidence="15 16">DSM 19839</strain>
    </source>
</reference>
<feature type="binding site" evidence="14">
    <location>
        <position position="237"/>
    </location>
    <ligand>
        <name>Mg(2+)</name>
        <dbReference type="ChEBI" id="CHEBI:18420"/>
    </ligand>
</feature>
<dbReference type="Proteomes" id="UP000276282">
    <property type="component" value="Unassembled WGS sequence"/>
</dbReference>
<evidence type="ECO:0000256" key="14">
    <source>
        <dbReference type="PIRSR" id="PIRSR600715-1"/>
    </source>
</evidence>